<keyword evidence="1" id="KW-0732">Signal</keyword>
<name>A0A9Q0N3P0_9DIPT</name>
<feature type="signal peptide" evidence="1">
    <location>
        <begin position="1"/>
        <end position="20"/>
    </location>
</feature>
<dbReference type="AlphaFoldDB" id="A0A9Q0N3P0"/>
<dbReference type="OrthoDB" id="10374306at2759"/>
<organism evidence="2 3">
    <name type="scientific">Pseudolycoriella hygida</name>
    <dbReference type="NCBI Taxonomy" id="35572"/>
    <lineage>
        <taxon>Eukaryota</taxon>
        <taxon>Metazoa</taxon>
        <taxon>Ecdysozoa</taxon>
        <taxon>Arthropoda</taxon>
        <taxon>Hexapoda</taxon>
        <taxon>Insecta</taxon>
        <taxon>Pterygota</taxon>
        <taxon>Neoptera</taxon>
        <taxon>Endopterygota</taxon>
        <taxon>Diptera</taxon>
        <taxon>Nematocera</taxon>
        <taxon>Sciaroidea</taxon>
        <taxon>Sciaridae</taxon>
        <taxon>Pseudolycoriella</taxon>
    </lineage>
</organism>
<evidence type="ECO:0000256" key="1">
    <source>
        <dbReference type="SAM" id="SignalP"/>
    </source>
</evidence>
<reference evidence="2" key="1">
    <citation type="submission" date="2022-07" db="EMBL/GenBank/DDBJ databases">
        <authorList>
            <person name="Trinca V."/>
            <person name="Uliana J.V.C."/>
            <person name="Torres T.T."/>
            <person name="Ward R.J."/>
            <person name="Monesi N."/>
        </authorList>
    </citation>
    <scope>NUCLEOTIDE SEQUENCE</scope>
    <source>
        <strain evidence="2">HSMRA1968</strain>
        <tissue evidence="2">Whole embryos</tissue>
    </source>
</reference>
<feature type="chain" id="PRO_5040201116" evidence="1">
    <location>
        <begin position="21"/>
        <end position="249"/>
    </location>
</feature>
<evidence type="ECO:0000313" key="3">
    <source>
        <dbReference type="Proteomes" id="UP001151699"/>
    </source>
</evidence>
<accession>A0A9Q0N3P0</accession>
<proteinExistence type="predicted"/>
<sequence>MFNTYLSAFSILILLNGCLSQTDDIALQAKGPYAELLRNVYSKSLEWHSLIENKFFEIHSNLSRVIIEINAKSVTYLIKGIEKLETLRGQVKSFLSAHRKENIDCVSKVDNKFEKAFYKIGNKISDCAVLADQQIQGITNKKIDLGSDILEIAELSLSETLDVVTEHFSSGRSFDELKDIKQEYEHAFVEVDEEIFGEIVPAIDEEMNEIREAALDIPNSIDVCISNVLMKLNNVVGEAGKLVEKCRSS</sequence>
<evidence type="ECO:0000313" key="2">
    <source>
        <dbReference type="EMBL" id="KAJ6643008.1"/>
    </source>
</evidence>
<comment type="caution">
    <text evidence="2">The sequence shown here is derived from an EMBL/GenBank/DDBJ whole genome shotgun (WGS) entry which is preliminary data.</text>
</comment>
<dbReference type="EMBL" id="WJQU01000002">
    <property type="protein sequence ID" value="KAJ6643008.1"/>
    <property type="molecule type" value="Genomic_DNA"/>
</dbReference>
<gene>
    <name evidence="2" type="ORF">Bhyg_07964</name>
</gene>
<protein>
    <submittedName>
        <fullName evidence="2">Uncharacterized protein</fullName>
    </submittedName>
</protein>
<keyword evidence="3" id="KW-1185">Reference proteome</keyword>
<dbReference type="Proteomes" id="UP001151699">
    <property type="component" value="Chromosome B"/>
</dbReference>